<dbReference type="EMBL" id="HBUF01079867">
    <property type="protein sequence ID" value="CAG6632468.1"/>
    <property type="molecule type" value="Transcribed_RNA"/>
</dbReference>
<dbReference type="EMBL" id="HBUF01079866">
    <property type="protein sequence ID" value="CAG6632465.1"/>
    <property type="molecule type" value="Transcribed_RNA"/>
</dbReference>
<accession>A0A8D8QIA4</accession>
<name>A0A8D8QIA4_9HEMI</name>
<dbReference type="AlphaFoldDB" id="A0A8D8QIA4"/>
<reference evidence="1" key="1">
    <citation type="submission" date="2021-05" db="EMBL/GenBank/DDBJ databases">
        <authorList>
            <person name="Alioto T."/>
            <person name="Alioto T."/>
            <person name="Gomez Garrido J."/>
        </authorList>
    </citation>
    <scope>NUCLEOTIDE SEQUENCE</scope>
</reference>
<proteinExistence type="predicted"/>
<protein>
    <submittedName>
        <fullName evidence="1">Uncharacterized protein</fullName>
    </submittedName>
</protein>
<evidence type="ECO:0000313" key="1">
    <source>
        <dbReference type="EMBL" id="CAG6632468.1"/>
    </source>
</evidence>
<dbReference type="EMBL" id="HBUF01079868">
    <property type="protein sequence ID" value="CAG6632471.1"/>
    <property type="molecule type" value="Transcribed_RNA"/>
</dbReference>
<organism evidence="1">
    <name type="scientific">Cacopsylla melanoneura</name>
    <dbReference type="NCBI Taxonomy" id="428564"/>
    <lineage>
        <taxon>Eukaryota</taxon>
        <taxon>Metazoa</taxon>
        <taxon>Ecdysozoa</taxon>
        <taxon>Arthropoda</taxon>
        <taxon>Hexapoda</taxon>
        <taxon>Insecta</taxon>
        <taxon>Pterygota</taxon>
        <taxon>Neoptera</taxon>
        <taxon>Paraneoptera</taxon>
        <taxon>Hemiptera</taxon>
        <taxon>Sternorrhyncha</taxon>
        <taxon>Psylloidea</taxon>
        <taxon>Psyllidae</taxon>
        <taxon>Psyllinae</taxon>
        <taxon>Cacopsylla</taxon>
    </lineage>
</organism>
<sequence>MLILWKKLVKTLQIHNQKEEKQIKLLLKYLTIFLPVEKQRPVLGGNWNMWTICLQLTNSIQDQMKLVVVLEFYQLVRAVIVMDFQKLDLRRQKKHCGDEEWSLLYHRVMNATVLIVNHLLRQ</sequence>